<name>A0A927E9D2_9HYPH</name>
<evidence type="ECO:0000313" key="16">
    <source>
        <dbReference type="Proteomes" id="UP000619295"/>
    </source>
</evidence>
<evidence type="ECO:0000256" key="9">
    <source>
        <dbReference type="ARBA" id="ARBA00022801"/>
    </source>
</evidence>
<evidence type="ECO:0000256" key="1">
    <source>
        <dbReference type="ARBA" id="ARBA00001585"/>
    </source>
</evidence>
<dbReference type="InterPro" id="IPR029058">
    <property type="entry name" value="AB_hydrolase_fold"/>
</dbReference>
<dbReference type="Pfam" id="PF00561">
    <property type="entry name" value="Abhydrolase_1"/>
    <property type="match status" value="1"/>
</dbReference>
<comment type="caution">
    <text evidence="15">The sequence shown here is derived from an EMBL/GenBank/DDBJ whole genome shotgun (WGS) entry which is preliminary data.</text>
</comment>
<dbReference type="PIRSF" id="PIRSF006431">
    <property type="entry name" value="Pept_S33"/>
    <property type="match status" value="1"/>
</dbReference>
<gene>
    <name evidence="15" type="primary">pip</name>
    <name evidence="15" type="ORF">IED13_11720</name>
</gene>
<organism evidence="15 16">
    <name type="scientific">Bosea spartocytisi</name>
    <dbReference type="NCBI Taxonomy" id="2773451"/>
    <lineage>
        <taxon>Bacteria</taxon>
        <taxon>Pseudomonadati</taxon>
        <taxon>Pseudomonadota</taxon>
        <taxon>Alphaproteobacteria</taxon>
        <taxon>Hyphomicrobiales</taxon>
        <taxon>Boseaceae</taxon>
        <taxon>Bosea</taxon>
    </lineage>
</organism>
<dbReference type="SUPFAM" id="SSF53474">
    <property type="entry name" value="alpha/beta-Hydrolases"/>
    <property type="match status" value="1"/>
</dbReference>
<dbReference type="PRINTS" id="PR00793">
    <property type="entry name" value="PROAMNOPTASE"/>
</dbReference>
<protein>
    <recommendedName>
        <fullName evidence="5 11">Proline iminopeptidase</fullName>
        <shortName evidence="11">PIP</shortName>
        <ecNumber evidence="4 11">3.4.11.5</ecNumber>
    </recommendedName>
    <alternativeName>
        <fullName evidence="10 11">Prolyl aminopeptidase</fullName>
    </alternativeName>
</protein>
<dbReference type="Gene3D" id="3.40.50.1820">
    <property type="entry name" value="alpha/beta hydrolase"/>
    <property type="match status" value="1"/>
</dbReference>
<dbReference type="InterPro" id="IPR000073">
    <property type="entry name" value="AB_hydrolase_1"/>
</dbReference>
<evidence type="ECO:0000256" key="11">
    <source>
        <dbReference type="PIRNR" id="PIRNR006431"/>
    </source>
</evidence>
<keyword evidence="16" id="KW-1185">Reference proteome</keyword>
<evidence type="ECO:0000256" key="13">
    <source>
        <dbReference type="RuleBase" id="RU003421"/>
    </source>
</evidence>
<evidence type="ECO:0000256" key="8">
    <source>
        <dbReference type="ARBA" id="ARBA00022670"/>
    </source>
</evidence>
<keyword evidence="7 11" id="KW-0963">Cytoplasm</keyword>
<dbReference type="EC" id="3.4.11.5" evidence="4 11"/>
<feature type="active site" description="Proton donor" evidence="12">
    <location>
        <position position="296"/>
    </location>
</feature>
<evidence type="ECO:0000256" key="5">
    <source>
        <dbReference type="ARBA" id="ARBA00021843"/>
    </source>
</evidence>
<dbReference type="InterPro" id="IPR005944">
    <property type="entry name" value="Pro_iminopeptidase"/>
</dbReference>
<keyword evidence="9 11" id="KW-0378">Hydrolase</keyword>
<reference evidence="15" key="1">
    <citation type="submission" date="2020-09" db="EMBL/GenBank/DDBJ databases">
        <title>Bosea spartocytisi sp. nov. a root nodule endophyte of Spartocytisus supranubius in the high mountain ecosystem fo the Teide National Park (Canary Islands, Spain).</title>
        <authorList>
            <person name="Pulido-Suarez L."/>
            <person name="Peix A."/>
            <person name="Igual J.M."/>
            <person name="Socas-Perez N."/>
            <person name="Velazquez E."/>
            <person name="Flores-Felix J.D."/>
            <person name="Leon-Barrios M."/>
        </authorList>
    </citation>
    <scope>NUCLEOTIDE SEQUENCE</scope>
    <source>
        <strain evidence="15">SSUT16</strain>
    </source>
</reference>
<feature type="active site" description="Proton donor" evidence="12">
    <location>
        <position position="324"/>
    </location>
</feature>
<evidence type="ECO:0000259" key="14">
    <source>
        <dbReference type="Pfam" id="PF00561"/>
    </source>
</evidence>
<keyword evidence="6 11" id="KW-0031">Aminopeptidase</keyword>
<dbReference type="InterPro" id="IPR002410">
    <property type="entry name" value="Peptidase_S33"/>
</dbReference>
<dbReference type="NCBIfam" id="TIGR01249">
    <property type="entry name" value="pro_imino_pep_1"/>
    <property type="match status" value="1"/>
</dbReference>
<feature type="domain" description="AB hydrolase-1" evidence="14">
    <location>
        <begin position="68"/>
        <end position="326"/>
    </location>
</feature>
<evidence type="ECO:0000256" key="2">
    <source>
        <dbReference type="ARBA" id="ARBA00004496"/>
    </source>
</evidence>
<comment type="subcellular location">
    <subcellularLocation>
        <location evidence="2 11">Cytoplasm</location>
    </subcellularLocation>
</comment>
<dbReference type="Proteomes" id="UP000619295">
    <property type="component" value="Unassembled WGS sequence"/>
</dbReference>
<keyword evidence="8 11" id="KW-0645">Protease</keyword>
<evidence type="ECO:0000256" key="7">
    <source>
        <dbReference type="ARBA" id="ARBA00022490"/>
    </source>
</evidence>
<accession>A0A927E9D2</accession>
<dbReference type="AlphaFoldDB" id="A0A927E9D2"/>
<evidence type="ECO:0000256" key="12">
    <source>
        <dbReference type="PIRSR" id="PIRSR006431-1"/>
    </source>
</evidence>
<feature type="active site" description="Nucleophile" evidence="12">
    <location>
        <position position="142"/>
    </location>
</feature>
<comment type="similarity">
    <text evidence="3 11 13">Belongs to the peptidase S33 family.</text>
</comment>
<sequence>MHWPATVRACHPPVAWGASRRSRAAEPDVPDDESALYPVVEPYRSLRLPVGDGHELQVELSGNPDGIPVVFLHGGPGAGTKPAQRRTFDPAAFHLVTFDQRGAGRSSPSAELAGNTTQALIADLERIREHLGIERWLVTGGSWGSCLGLAYGQAHPERCLGFRLHGIFMAERTEIDWWFHGSRTIFPDHWETFATFVPEAERDDLLGAYYRRLTGPDREQQIAAAISLRTFSGKTQTFLPDAEHVAALTEPDAALALARIFTHYCVNGAFLEPGQLLRDVSRIRHLPAEIVQGRYDIVTPMCTAWRLKTAWPEARFTIVTEANHAATPSAPALSLALRDATDRLRDSMPALAA</sequence>
<evidence type="ECO:0000256" key="4">
    <source>
        <dbReference type="ARBA" id="ARBA00012568"/>
    </source>
</evidence>
<dbReference type="EMBL" id="JACXWY010000006">
    <property type="protein sequence ID" value="MBD3846367.1"/>
    <property type="molecule type" value="Genomic_DNA"/>
</dbReference>
<dbReference type="GO" id="GO:0005737">
    <property type="term" value="C:cytoplasm"/>
    <property type="evidence" value="ECO:0007669"/>
    <property type="project" value="UniProtKB-SubCell"/>
</dbReference>
<evidence type="ECO:0000256" key="3">
    <source>
        <dbReference type="ARBA" id="ARBA00010088"/>
    </source>
</evidence>
<dbReference type="PANTHER" id="PTHR43722">
    <property type="entry name" value="PROLINE IMINOPEPTIDASE"/>
    <property type="match status" value="1"/>
</dbReference>
<dbReference type="GO" id="GO:0006508">
    <property type="term" value="P:proteolysis"/>
    <property type="evidence" value="ECO:0007669"/>
    <property type="project" value="UniProtKB-KW"/>
</dbReference>
<proteinExistence type="inferred from homology"/>
<dbReference type="GO" id="GO:0004177">
    <property type="term" value="F:aminopeptidase activity"/>
    <property type="evidence" value="ECO:0007669"/>
    <property type="project" value="UniProtKB-UniRule"/>
</dbReference>
<evidence type="ECO:0000256" key="6">
    <source>
        <dbReference type="ARBA" id="ARBA00022438"/>
    </source>
</evidence>
<comment type="catalytic activity">
    <reaction evidence="1 11 13">
        <text>Release of N-terminal proline from a peptide.</text>
        <dbReference type="EC" id="3.4.11.5"/>
    </reaction>
</comment>
<evidence type="ECO:0000256" key="10">
    <source>
        <dbReference type="ARBA" id="ARBA00029605"/>
    </source>
</evidence>
<evidence type="ECO:0000313" key="15">
    <source>
        <dbReference type="EMBL" id="MBD3846367.1"/>
    </source>
</evidence>
<dbReference type="PANTHER" id="PTHR43722:SF1">
    <property type="entry name" value="PROLINE IMINOPEPTIDASE"/>
    <property type="match status" value="1"/>
</dbReference>